<protein>
    <submittedName>
        <fullName evidence="1">Uncharacterized protein</fullName>
    </submittedName>
</protein>
<sequence length="62" mass="6798">MNVMKRGAAVLVLSAGILTMGGGVAMALELNPNAHIDTSQIQDRRPKCVWYKPWQTKGVDCR</sequence>
<accession>A0A1C5JCT4</accession>
<organism evidence="1 2">
    <name type="scientific">Micromonospora siamensis</name>
    <dbReference type="NCBI Taxonomy" id="299152"/>
    <lineage>
        <taxon>Bacteria</taxon>
        <taxon>Bacillati</taxon>
        <taxon>Actinomycetota</taxon>
        <taxon>Actinomycetes</taxon>
        <taxon>Micromonosporales</taxon>
        <taxon>Micromonosporaceae</taxon>
        <taxon>Micromonospora</taxon>
    </lineage>
</organism>
<dbReference type="EMBL" id="LT607751">
    <property type="protein sequence ID" value="SCG68375.1"/>
    <property type="molecule type" value="Genomic_DNA"/>
</dbReference>
<proteinExistence type="predicted"/>
<reference evidence="1 2" key="1">
    <citation type="submission" date="2016-06" db="EMBL/GenBank/DDBJ databases">
        <authorList>
            <person name="Kjaerup R.B."/>
            <person name="Dalgaard T.S."/>
            <person name="Juul-Madsen H.R."/>
        </authorList>
    </citation>
    <scope>NUCLEOTIDE SEQUENCE [LARGE SCALE GENOMIC DNA]</scope>
    <source>
        <strain evidence="1 2">DSM 45097</strain>
    </source>
</reference>
<gene>
    <name evidence="1" type="ORF">GA0074704_4374</name>
</gene>
<dbReference type="AlphaFoldDB" id="A0A1C5JCT4"/>
<keyword evidence="2" id="KW-1185">Reference proteome</keyword>
<dbReference type="Proteomes" id="UP000198210">
    <property type="component" value="Chromosome I"/>
</dbReference>
<evidence type="ECO:0000313" key="1">
    <source>
        <dbReference type="EMBL" id="SCG68375.1"/>
    </source>
</evidence>
<evidence type="ECO:0000313" key="2">
    <source>
        <dbReference type="Proteomes" id="UP000198210"/>
    </source>
</evidence>
<name>A0A1C5JCT4_9ACTN</name>